<feature type="coiled-coil region" evidence="1">
    <location>
        <begin position="6"/>
        <end position="37"/>
    </location>
</feature>
<dbReference type="RefSeq" id="WP_090157150.1">
    <property type="nucleotide sequence ID" value="NZ_FNAN01000026.1"/>
</dbReference>
<protein>
    <submittedName>
        <fullName evidence="2">HTH-type transcriptional regulator / antitoxin HigA</fullName>
    </submittedName>
</protein>
<evidence type="ECO:0000256" key="1">
    <source>
        <dbReference type="SAM" id="Coils"/>
    </source>
</evidence>
<reference evidence="3" key="1">
    <citation type="submission" date="2016-10" db="EMBL/GenBank/DDBJ databases">
        <authorList>
            <person name="Varghese N."/>
            <person name="Submissions S."/>
        </authorList>
    </citation>
    <scope>NUCLEOTIDE SEQUENCE [LARGE SCALE GENOMIC DNA]</scope>
    <source>
        <strain evidence="3">DSM 25329</strain>
    </source>
</reference>
<evidence type="ECO:0000313" key="2">
    <source>
        <dbReference type="EMBL" id="SDG97049.1"/>
    </source>
</evidence>
<dbReference type="GO" id="GO:0003677">
    <property type="term" value="F:DNA binding"/>
    <property type="evidence" value="ECO:0007669"/>
    <property type="project" value="InterPro"/>
</dbReference>
<name>A0A1G7YLD2_9BACT</name>
<dbReference type="Proteomes" id="UP000198748">
    <property type="component" value="Unassembled WGS sequence"/>
</dbReference>
<keyword evidence="3" id="KW-1185">Reference proteome</keyword>
<proteinExistence type="predicted"/>
<organism evidence="2 3">
    <name type="scientific">Dyadobacter soli</name>
    <dbReference type="NCBI Taxonomy" id="659014"/>
    <lineage>
        <taxon>Bacteria</taxon>
        <taxon>Pseudomonadati</taxon>
        <taxon>Bacteroidota</taxon>
        <taxon>Cytophagia</taxon>
        <taxon>Cytophagales</taxon>
        <taxon>Spirosomataceae</taxon>
        <taxon>Dyadobacter</taxon>
    </lineage>
</organism>
<dbReference type="OrthoDB" id="961302at2"/>
<dbReference type="SUPFAM" id="SSF47413">
    <property type="entry name" value="lambda repressor-like DNA-binding domains"/>
    <property type="match status" value="1"/>
</dbReference>
<dbReference type="AlphaFoldDB" id="A0A1G7YLD2"/>
<dbReference type="EMBL" id="FNAN01000026">
    <property type="protein sequence ID" value="SDG97049.1"/>
    <property type="molecule type" value="Genomic_DNA"/>
</dbReference>
<gene>
    <name evidence="2" type="ORF">SAMN04487996_12657</name>
</gene>
<accession>A0A1G7YLD2</accession>
<sequence length="124" mass="14163">MKKQLKYETEEECDAAVAEVERLMDKGEENLTEEELELLEAMALAIQEYEMEHYYEEPPQTLEGMIELRMYEMRQEGGNLAETLGVSEEELLGIISGEQAPSVAFLKAVHTKLDIPADFILQHV</sequence>
<dbReference type="InterPro" id="IPR010982">
    <property type="entry name" value="Lambda_DNA-bd_dom_sf"/>
</dbReference>
<dbReference type="STRING" id="659014.SAMN04487996_12657"/>
<evidence type="ECO:0000313" key="3">
    <source>
        <dbReference type="Proteomes" id="UP000198748"/>
    </source>
</evidence>
<keyword evidence="1" id="KW-0175">Coiled coil</keyword>